<dbReference type="RefSeq" id="WP_013182668.1">
    <property type="nucleotide sequence ID" value="NC_014225.1"/>
</dbReference>
<dbReference type="KEGG" id="wch:wcw_1617"/>
<organism evidence="2 3">
    <name type="scientific">Waddlia chondrophila (strain ATCC VR-1470 / WSU 86-1044)</name>
    <dbReference type="NCBI Taxonomy" id="716544"/>
    <lineage>
        <taxon>Bacteria</taxon>
        <taxon>Pseudomonadati</taxon>
        <taxon>Chlamydiota</taxon>
        <taxon>Chlamydiia</taxon>
        <taxon>Parachlamydiales</taxon>
        <taxon>Waddliaceae</taxon>
        <taxon>Waddlia</taxon>
    </lineage>
</organism>
<dbReference type="eggNOG" id="ENOG5031B3S">
    <property type="taxonomic scope" value="Bacteria"/>
</dbReference>
<feature type="coiled-coil region" evidence="1">
    <location>
        <begin position="12"/>
        <end position="53"/>
    </location>
</feature>
<dbReference type="Proteomes" id="UP000001505">
    <property type="component" value="Chromosome"/>
</dbReference>
<dbReference type="AlphaFoldDB" id="D6YSB7"/>
<dbReference type="InterPro" id="IPR053716">
    <property type="entry name" value="Flag_assembly_chemotaxis_eff"/>
</dbReference>
<sequence length="165" mass="19996">MTIPEYPLEKVMDIKKKRVDEAEKVVAAKKRELEAEREKLRKCEEERDKAVQHKIDKLNQLRDELDRGTTTDKIQQMKNYLKVVEERILVEEKKVQEQEEQVNIAKRNLEIAQEELKMRRQEVDKLQNHKKDWIKQMKRELELAEEREMDEIGQVLYLRNMRDAP</sequence>
<protein>
    <recommendedName>
        <fullName evidence="4">Type III secretion T3S chaperone</fullName>
    </recommendedName>
</protein>
<dbReference type="HOGENOM" id="CLU_136842_0_0_0"/>
<evidence type="ECO:0000313" key="2">
    <source>
        <dbReference type="EMBL" id="ADI38962.1"/>
    </source>
</evidence>
<dbReference type="Pfam" id="PF16789">
    <property type="entry name" value="YscO-like"/>
    <property type="match status" value="1"/>
</dbReference>
<proteinExistence type="predicted"/>
<evidence type="ECO:0008006" key="4">
    <source>
        <dbReference type="Google" id="ProtNLM"/>
    </source>
</evidence>
<feature type="coiled-coil region" evidence="1">
    <location>
        <begin position="81"/>
        <end position="154"/>
    </location>
</feature>
<dbReference type="InterPro" id="IPR031869">
    <property type="entry name" value="YscO-like"/>
</dbReference>
<name>D6YSB7_WADCW</name>
<keyword evidence="3" id="KW-1185">Reference proteome</keyword>
<gene>
    <name evidence="2" type="ordered locus">wcw_1617</name>
</gene>
<evidence type="ECO:0000256" key="1">
    <source>
        <dbReference type="SAM" id="Coils"/>
    </source>
</evidence>
<dbReference type="Gene3D" id="1.10.287.1700">
    <property type="match status" value="1"/>
</dbReference>
<keyword evidence="1" id="KW-0175">Coiled coil</keyword>
<accession>D6YSB7</accession>
<reference evidence="2 3" key="1">
    <citation type="journal article" date="2010" name="PLoS ONE">
        <title>The Waddlia genome: a window into chlamydial biology.</title>
        <authorList>
            <person name="Bertelli C."/>
            <person name="Collyn F."/>
            <person name="Croxatto A."/>
            <person name="Ruckert C."/>
            <person name="Polkinghorne A."/>
            <person name="Kebbi-Beghdadi C."/>
            <person name="Goesmann A."/>
            <person name="Vaughan L."/>
            <person name="Greub G."/>
        </authorList>
    </citation>
    <scope>NUCLEOTIDE SEQUENCE [LARGE SCALE GENOMIC DNA]</scope>
    <source>
        <strain evidence="3">ATCC VR-1470 / WSU 86-1044</strain>
    </source>
</reference>
<evidence type="ECO:0000313" key="3">
    <source>
        <dbReference type="Proteomes" id="UP000001505"/>
    </source>
</evidence>
<dbReference type="STRING" id="716544.wcw_1617"/>
<dbReference type="EMBL" id="CP001928">
    <property type="protein sequence ID" value="ADI38962.1"/>
    <property type="molecule type" value="Genomic_DNA"/>
</dbReference>